<accession>A0A8K0D647</accession>
<organism evidence="15 16">
    <name type="scientific">Ignelater luminosus</name>
    <name type="common">Cucubano</name>
    <name type="synonym">Pyrophorus luminosus</name>
    <dbReference type="NCBI Taxonomy" id="2038154"/>
    <lineage>
        <taxon>Eukaryota</taxon>
        <taxon>Metazoa</taxon>
        <taxon>Ecdysozoa</taxon>
        <taxon>Arthropoda</taxon>
        <taxon>Hexapoda</taxon>
        <taxon>Insecta</taxon>
        <taxon>Pterygota</taxon>
        <taxon>Neoptera</taxon>
        <taxon>Endopterygota</taxon>
        <taxon>Coleoptera</taxon>
        <taxon>Polyphaga</taxon>
        <taxon>Elateriformia</taxon>
        <taxon>Elateroidea</taxon>
        <taxon>Elateridae</taxon>
        <taxon>Agrypninae</taxon>
        <taxon>Pyrophorini</taxon>
        <taxon>Ignelater</taxon>
    </lineage>
</organism>
<feature type="region of interest" description="Disordered" evidence="13">
    <location>
        <begin position="37"/>
        <end position="57"/>
    </location>
</feature>
<sequence length="360" mass="40826">MEGNTDVTESKPTHCKHFVTRKKRYCRMTVKEGEQYCGEHQSEDISKNHDDDNNESQKRIVCPLDPKHTCYANKLKKHLKKCNAKPADTVPYIHKNINAGKVDETNVKTRNLSSIPIEYLLEVISKVNKIHNDTIKNSLIEKVRTHVILEEELSKPEYGNSTRKHLLQTSSILGLMKEYNLLQPETCYVEFGAGKGKLSFWVSKALENLEHLSSSVLLVERASHRHKHDNKLDKTTGHVIRIRADIANLILSEVDIIGKSKHVVGLTKHLCGDATDLALRCLTNCQETGKDIAGVVMAFCCHHRCQWSPYVGQAFFQEVGLTKSDFDVMCGMVSWAVCGTGKSREHRQQSEMNINQNARY</sequence>
<evidence type="ECO:0000256" key="5">
    <source>
        <dbReference type="ARBA" id="ARBA00022694"/>
    </source>
</evidence>
<proteinExistence type="inferred from homology"/>
<dbReference type="InterPro" id="IPR022776">
    <property type="entry name" value="TRM13/UPF0224_CHHC_Znf_dom"/>
</dbReference>
<evidence type="ECO:0000256" key="10">
    <source>
        <dbReference type="ARBA" id="ARBA00048635"/>
    </source>
</evidence>
<keyword evidence="8 12" id="KW-0862">Zinc</keyword>
<dbReference type="GO" id="GO:0008270">
    <property type="term" value="F:zinc ion binding"/>
    <property type="evidence" value="ECO:0007669"/>
    <property type="project" value="UniProtKB-KW"/>
</dbReference>
<keyword evidence="2 12" id="KW-0489">Methyltransferase</keyword>
<feature type="compositionally biased region" description="Basic and acidic residues" evidence="13">
    <location>
        <begin position="40"/>
        <end position="57"/>
    </location>
</feature>
<evidence type="ECO:0000256" key="12">
    <source>
        <dbReference type="RuleBase" id="RU367103"/>
    </source>
</evidence>
<dbReference type="Pfam" id="PF05253">
    <property type="entry name" value="zf-U11-48K"/>
    <property type="match status" value="1"/>
</dbReference>
<name>A0A8K0D647_IGNLU</name>
<dbReference type="InterPro" id="IPR021721">
    <property type="entry name" value="Znf_CCCH-type_TRM13"/>
</dbReference>
<evidence type="ECO:0000256" key="8">
    <source>
        <dbReference type="ARBA" id="ARBA00022833"/>
    </source>
</evidence>
<keyword evidence="5 12" id="KW-0819">tRNA processing</keyword>
<dbReference type="EC" id="2.1.1.225" evidence="12"/>
<dbReference type="GO" id="GO:0030488">
    <property type="term" value="P:tRNA methylation"/>
    <property type="evidence" value="ECO:0007669"/>
    <property type="project" value="InterPro"/>
</dbReference>
<dbReference type="Pfam" id="PF11722">
    <property type="entry name" value="zf-TRM13_CCCH"/>
    <property type="match status" value="1"/>
</dbReference>
<dbReference type="InterPro" id="IPR039044">
    <property type="entry name" value="Trm13"/>
</dbReference>
<dbReference type="PROSITE" id="PS51800">
    <property type="entry name" value="ZF_CHHC_U11_48K"/>
    <property type="match status" value="1"/>
</dbReference>
<comment type="similarity">
    <text evidence="1 12">Belongs to the methyltransferase TRM13 family.</text>
</comment>
<keyword evidence="7 12" id="KW-0863">Zinc-finger</keyword>
<reference evidence="15" key="1">
    <citation type="submission" date="2019-08" db="EMBL/GenBank/DDBJ databases">
        <title>The genome of the North American firefly Photinus pyralis.</title>
        <authorList>
            <consortium name="Photinus pyralis genome working group"/>
            <person name="Fallon T.R."/>
            <person name="Sander Lower S.E."/>
            <person name="Weng J.-K."/>
        </authorList>
    </citation>
    <scope>NUCLEOTIDE SEQUENCE</scope>
    <source>
        <strain evidence="15">TRF0915ILg1</strain>
        <tissue evidence="15">Whole body</tissue>
    </source>
</reference>
<evidence type="ECO:0000256" key="2">
    <source>
        <dbReference type="ARBA" id="ARBA00022603"/>
    </source>
</evidence>
<dbReference type="InterPro" id="IPR007871">
    <property type="entry name" value="Methyltransferase_TRM13"/>
</dbReference>
<evidence type="ECO:0000313" key="15">
    <source>
        <dbReference type="EMBL" id="KAF2899934.1"/>
    </source>
</evidence>
<evidence type="ECO:0000256" key="6">
    <source>
        <dbReference type="ARBA" id="ARBA00022723"/>
    </source>
</evidence>
<evidence type="ECO:0000256" key="9">
    <source>
        <dbReference type="ARBA" id="ARBA00048165"/>
    </source>
</evidence>
<keyword evidence="16" id="KW-1185">Reference proteome</keyword>
<evidence type="ECO:0000256" key="11">
    <source>
        <dbReference type="ARBA" id="ARBA00049393"/>
    </source>
</evidence>
<comment type="function">
    <text evidence="12">tRNA methylase which 2'-O-methylates cytidine(4) in tRNA(Pro) and tRNA(Gly)(GCC), and adenosine(4) in tRNA(His).</text>
</comment>
<evidence type="ECO:0000256" key="4">
    <source>
        <dbReference type="ARBA" id="ARBA00022691"/>
    </source>
</evidence>
<keyword evidence="6 12" id="KW-0479">Metal-binding</keyword>
<gene>
    <name evidence="15" type="ORF">ILUMI_06251</name>
</gene>
<evidence type="ECO:0000313" key="16">
    <source>
        <dbReference type="Proteomes" id="UP000801492"/>
    </source>
</evidence>
<keyword evidence="3 12" id="KW-0808">Transferase</keyword>
<dbReference type="PANTHER" id="PTHR12998:SF0">
    <property type="entry name" value="TRNA:M(4)X MODIFICATION ENZYME TRM13 HOMOLOG"/>
    <property type="match status" value="1"/>
</dbReference>
<evidence type="ECO:0000256" key="3">
    <source>
        <dbReference type="ARBA" id="ARBA00022679"/>
    </source>
</evidence>
<comment type="catalytic activity">
    <reaction evidence="10 12">
        <text>cytidine(4) in tRNA(Gly)(GCC) + S-adenosyl-L-methionine = 2'-O-methylcytidine(4) in tRNA(Gly)(GCC) + S-adenosyl-L-homocysteine + H(+)</text>
        <dbReference type="Rhea" id="RHEA:43192"/>
        <dbReference type="Rhea" id="RHEA-COMP:10399"/>
        <dbReference type="Rhea" id="RHEA-COMP:10400"/>
        <dbReference type="ChEBI" id="CHEBI:15378"/>
        <dbReference type="ChEBI" id="CHEBI:57856"/>
        <dbReference type="ChEBI" id="CHEBI:59789"/>
        <dbReference type="ChEBI" id="CHEBI:74495"/>
        <dbReference type="ChEBI" id="CHEBI:82748"/>
        <dbReference type="EC" id="2.1.1.225"/>
    </reaction>
</comment>
<dbReference type="EMBL" id="VTPC01002517">
    <property type="protein sequence ID" value="KAF2899934.1"/>
    <property type="molecule type" value="Genomic_DNA"/>
</dbReference>
<evidence type="ECO:0000256" key="1">
    <source>
        <dbReference type="ARBA" id="ARBA00005265"/>
    </source>
</evidence>
<dbReference type="Pfam" id="PF05206">
    <property type="entry name" value="TRM13"/>
    <property type="match status" value="1"/>
</dbReference>
<comment type="catalytic activity">
    <reaction evidence="9 12">
        <text>cytidine(4) in tRNA(Pro) + S-adenosyl-L-methionine = 2'-O-methylcytidine(4) in tRNA(Pro) + S-adenosyl-L-homocysteine + H(+)</text>
        <dbReference type="Rhea" id="RHEA:32767"/>
        <dbReference type="Rhea" id="RHEA-COMP:10397"/>
        <dbReference type="Rhea" id="RHEA-COMP:10398"/>
        <dbReference type="ChEBI" id="CHEBI:15378"/>
        <dbReference type="ChEBI" id="CHEBI:57856"/>
        <dbReference type="ChEBI" id="CHEBI:59789"/>
        <dbReference type="ChEBI" id="CHEBI:74495"/>
        <dbReference type="ChEBI" id="CHEBI:82748"/>
        <dbReference type="EC" id="2.1.1.225"/>
    </reaction>
</comment>
<dbReference type="Proteomes" id="UP000801492">
    <property type="component" value="Unassembled WGS sequence"/>
</dbReference>
<evidence type="ECO:0000256" key="13">
    <source>
        <dbReference type="SAM" id="MobiDB-lite"/>
    </source>
</evidence>
<protein>
    <recommendedName>
        <fullName evidence="12">tRNA:m(4)X modification enzyme TRM13</fullName>
        <ecNumber evidence="12">2.1.1.225</ecNumber>
    </recommendedName>
</protein>
<dbReference type="PANTHER" id="PTHR12998">
    <property type="entry name" value="TRNA:M(4)X MODIFICATION ENZYME TRM13 HOMOLOG"/>
    <property type="match status" value="1"/>
</dbReference>
<dbReference type="AlphaFoldDB" id="A0A8K0D647"/>
<comment type="catalytic activity">
    <reaction evidence="11 12">
        <text>adenosine(4) in tRNA(His) + S-adenosyl-L-methionine = 2'-O-methyladenosine(4) in tRNA(His) + S-adenosyl-L-homocysteine + H(+)</text>
        <dbReference type="Rhea" id="RHEA:43196"/>
        <dbReference type="Rhea" id="RHEA-COMP:10401"/>
        <dbReference type="Rhea" id="RHEA-COMP:10402"/>
        <dbReference type="ChEBI" id="CHEBI:15378"/>
        <dbReference type="ChEBI" id="CHEBI:57856"/>
        <dbReference type="ChEBI" id="CHEBI:59789"/>
        <dbReference type="ChEBI" id="CHEBI:74411"/>
        <dbReference type="ChEBI" id="CHEBI:74477"/>
        <dbReference type="EC" id="2.1.1.225"/>
    </reaction>
</comment>
<keyword evidence="4 12" id="KW-0949">S-adenosyl-L-methionine</keyword>
<dbReference type="GO" id="GO:0106050">
    <property type="term" value="F:tRNA 2'-O-methyltransferase activity"/>
    <property type="evidence" value="ECO:0007669"/>
    <property type="project" value="UniProtKB-UniRule"/>
</dbReference>
<feature type="domain" description="CHHC U11-48K-type" evidence="14">
    <location>
        <begin position="59"/>
        <end position="86"/>
    </location>
</feature>
<comment type="caution">
    <text evidence="15">The sequence shown here is derived from an EMBL/GenBank/DDBJ whole genome shotgun (WGS) entry which is preliminary data.</text>
</comment>
<evidence type="ECO:0000259" key="14">
    <source>
        <dbReference type="PROSITE" id="PS51800"/>
    </source>
</evidence>
<dbReference type="OrthoDB" id="258806at2759"/>
<evidence type="ECO:0000256" key="7">
    <source>
        <dbReference type="ARBA" id="ARBA00022771"/>
    </source>
</evidence>